<protein>
    <submittedName>
        <fullName evidence="2">Uncharacterized protein</fullName>
    </submittedName>
</protein>
<keyword evidence="3" id="KW-1185">Reference proteome</keyword>
<dbReference type="EMBL" id="JACGWO010000008">
    <property type="protein sequence ID" value="KAK4421635.1"/>
    <property type="molecule type" value="Genomic_DNA"/>
</dbReference>
<proteinExistence type="predicted"/>
<reference evidence="2" key="1">
    <citation type="submission" date="2020-06" db="EMBL/GenBank/DDBJ databases">
        <authorList>
            <person name="Li T."/>
            <person name="Hu X."/>
            <person name="Zhang T."/>
            <person name="Song X."/>
            <person name="Zhang H."/>
            <person name="Dai N."/>
            <person name="Sheng W."/>
            <person name="Hou X."/>
            <person name="Wei L."/>
        </authorList>
    </citation>
    <scope>NUCLEOTIDE SEQUENCE</scope>
    <source>
        <strain evidence="2">3651</strain>
        <tissue evidence="2">Leaf</tissue>
    </source>
</reference>
<evidence type="ECO:0000313" key="3">
    <source>
        <dbReference type="Proteomes" id="UP001293254"/>
    </source>
</evidence>
<sequence length="139" mass="15486">MAPLFVRATENLVADALSRRPDSPSSRFTAFTLNTPVLFDQLRDYFSSNPAGQSLLSAIAKKPGSALTFSPQSGLVYYGDRQGPSFRASNDTTHSAIGPKELEEGVDTKTERPRRCSLKPTRLLDYYCSQELKCWPNYM</sequence>
<organism evidence="2 3">
    <name type="scientific">Sesamum alatum</name>
    <dbReference type="NCBI Taxonomy" id="300844"/>
    <lineage>
        <taxon>Eukaryota</taxon>
        <taxon>Viridiplantae</taxon>
        <taxon>Streptophyta</taxon>
        <taxon>Embryophyta</taxon>
        <taxon>Tracheophyta</taxon>
        <taxon>Spermatophyta</taxon>
        <taxon>Magnoliopsida</taxon>
        <taxon>eudicotyledons</taxon>
        <taxon>Gunneridae</taxon>
        <taxon>Pentapetalae</taxon>
        <taxon>asterids</taxon>
        <taxon>lamiids</taxon>
        <taxon>Lamiales</taxon>
        <taxon>Pedaliaceae</taxon>
        <taxon>Sesamum</taxon>
    </lineage>
</organism>
<comment type="caution">
    <text evidence="2">The sequence shown here is derived from an EMBL/GenBank/DDBJ whole genome shotgun (WGS) entry which is preliminary data.</text>
</comment>
<dbReference type="AlphaFoldDB" id="A0AAE1Y0V7"/>
<accession>A0AAE1Y0V7</accession>
<feature type="region of interest" description="Disordered" evidence="1">
    <location>
        <begin position="86"/>
        <end position="108"/>
    </location>
</feature>
<evidence type="ECO:0000256" key="1">
    <source>
        <dbReference type="SAM" id="MobiDB-lite"/>
    </source>
</evidence>
<gene>
    <name evidence="2" type="ORF">Salat_2114100</name>
</gene>
<evidence type="ECO:0000313" key="2">
    <source>
        <dbReference type="EMBL" id="KAK4421635.1"/>
    </source>
</evidence>
<dbReference type="Proteomes" id="UP001293254">
    <property type="component" value="Unassembled WGS sequence"/>
</dbReference>
<reference evidence="2" key="2">
    <citation type="journal article" date="2024" name="Plant">
        <title>Genomic evolution and insights into agronomic trait innovations of Sesamum species.</title>
        <authorList>
            <person name="Miao H."/>
            <person name="Wang L."/>
            <person name="Qu L."/>
            <person name="Liu H."/>
            <person name="Sun Y."/>
            <person name="Le M."/>
            <person name="Wang Q."/>
            <person name="Wei S."/>
            <person name="Zheng Y."/>
            <person name="Lin W."/>
            <person name="Duan Y."/>
            <person name="Cao H."/>
            <person name="Xiong S."/>
            <person name="Wang X."/>
            <person name="Wei L."/>
            <person name="Li C."/>
            <person name="Ma Q."/>
            <person name="Ju M."/>
            <person name="Zhao R."/>
            <person name="Li G."/>
            <person name="Mu C."/>
            <person name="Tian Q."/>
            <person name="Mei H."/>
            <person name="Zhang T."/>
            <person name="Gao T."/>
            <person name="Zhang H."/>
        </authorList>
    </citation>
    <scope>NUCLEOTIDE SEQUENCE</scope>
    <source>
        <strain evidence="2">3651</strain>
    </source>
</reference>
<name>A0AAE1Y0V7_9LAMI</name>